<dbReference type="AlphaFoldDB" id="A0A6A4IJZ4"/>
<dbReference type="Proteomes" id="UP000799118">
    <property type="component" value="Unassembled WGS sequence"/>
</dbReference>
<feature type="compositionally biased region" description="Polar residues" evidence="1">
    <location>
        <begin position="1"/>
        <end position="12"/>
    </location>
</feature>
<organism evidence="3 4">
    <name type="scientific">Gymnopus androsaceus JB14</name>
    <dbReference type="NCBI Taxonomy" id="1447944"/>
    <lineage>
        <taxon>Eukaryota</taxon>
        <taxon>Fungi</taxon>
        <taxon>Dikarya</taxon>
        <taxon>Basidiomycota</taxon>
        <taxon>Agaricomycotina</taxon>
        <taxon>Agaricomycetes</taxon>
        <taxon>Agaricomycetidae</taxon>
        <taxon>Agaricales</taxon>
        <taxon>Marasmiineae</taxon>
        <taxon>Omphalotaceae</taxon>
        <taxon>Gymnopus</taxon>
    </lineage>
</organism>
<name>A0A6A4IJZ4_9AGAR</name>
<feature type="compositionally biased region" description="Polar residues" evidence="1">
    <location>
        <begin position="53"/>
        <end position="62"/>
    </location>
</feature>
<proteinExistence type="predicted"/>
<dbReference type="Pfam" id="PF00646">
    <property type="entry name" value="F-box"/>
    <property type="match status" value="1"/>
</dbReference>
<keyword evidence="4" id="KW-1185">Reference proteome</keyword>
<protein>
    <recommendedName>
        <fullName evidence="2">F-box domain-containing protein</fullName>
    </recommendedName>
</protein>
<evidence type="ECO:0000256" key="1">
    <source>
        <dbReference type="SAM" id="MobiDB-lite"/>
    </source>
</evidence>
<sequence length="384" mass="44720">MTRRTQGLQNEQNNEEDQDARLPGTKHPRSEPSDEDEEEVRPKARKRTKKSQSEQPGPSNSVSKRKNKMPEQFKKVRGKFGLLQRLAKDVPLDVIFEVFMHLNPSDLLSLARTSKTLRNMLMSKSSASIWRATRANMPTLPPLPDDLSEPQYAHLLFSEYCHICLNKRRTLSTLWSLRVRACLMSNECPMNMSIQFELVASLDVDSRVKDVLLPFMYFKGGVFRSGPVSYHASSAARKYKAEFDAIQDADEQESWLARMKEVRQQALEHQILRSNWMRSIDEARTAAHTAAVNVIREQRKQDILRRLEEVGWREEADLMVNSRSDPFSKHKLVKQGRKLTDHNWNTIKTELVEFLSEQKKKRLTSNTMKFRFNLDNVPEQIWYD</sequence>
<dbReference type="InterPro" id="IPR036047">
    <property type="entry name" value="F-box-like_dom_sf"/>
</dbReference>
<dbReference type="EMBL" id="ML769384">
    <property type="protein sequence ID" value="KAE9410789.1"/>
    <property type="molecule type" value="Genomic_DNA"/>
</dbReference>
<dbReference type="SMART" id="SM00256">
    <property type="entry name" value="FBOX"/>
    <property type="match status" value="1"/>
</dbReference>
<evidence type="ECO:0000313" key="4">
    <source>
        <dbReference type="Proteomes" id="UP000799118"/>
    </source>
</evidence>
<feature type="region of interest" description="Disordered" evidence="1">
    <location>
        <begin position="1"/>
        <end position="70"/>
    </location>
</feature>
<feature type="domain" description="F-box" evidence="2">
    <location>
        <begin position="84"/>
        <end position="133"/>
    </location>
</feature>
<gene>
    <name evidence="3" type="ORF">BT96DRAFT_969103</name>
</gene>
<dbReference type="SUPFAM" id="SSF81383">
    <property type="entry name" value="F-box domain"/>
    <property type="match status" value="1"/>
</dbReference>
<accession>A0A6A4IJZ4</accession>
<dbReference type="OrthoDB" id="2322499at2759"/>
<dbReference type="PROSITE" id="PS50181">
    <property type="entry name" value="FBOX"/>
    <property type="match status" value="1"/>
</dbReference>
<evidence type="ECO:0000259" key="2">
    <source>
        <dbReference type="PROSITE" id="PS50181"/>
    </source>
</evidence>
<dbReference type="CDD" id="cd09917">
    <property type="entry name" value="F-box_SF"/>
    <property type="match status" value="1"/>
</dbReference>
<dbReference type="InterPro" id="IPR001810">
    <property type="entry name" value="F-box_dom"/>
</dbReference>
<evidence type="ECO:0000313" key="3">
    <source>
        <dbReference type="EMBL" id="KAE9410789.1"/>
    </source>
</evidence>
<reference evidence="3" key="1">
    <citation type="journal article" date="2019" name="Environ. Microbiol.">
        <title>Fungal ecological strategies reflected in gene transcription - a case study of two litter decomposers.</title>
        <authorList>
            <person name="Barbi F."/>
            <person name="Kohler A."/>
            <person name="Barry K."/>
            <person name="Baskaran P."/>
            <person name="Daum C."/>
            <person name="Fauchery L."/>
            <person name="Ihrmark K."/>
            <person name="Kuo A."/>
            <person name="LaButti K."/>
            <person name="Lipzen A."/>
            <person name="Morin E."/>
            <person name="Grigoriev I.V."/>
            <person name="Henrissat B."/>
            <person name="Lindahl B."/>
            <person name="Martin F."/>
        </authorList>
    </citation>
    <scope>NUCLEOTIDE SEQUENCE</scope>
    <source>
        <strain evidence="3">JB14</strain>
    </source>
</reference>